<comment type="subcellular location">
    <subcellularLocation>
        <location evidence="1">Cell envelope</location>
    </subcellularLocation>
</comment>
<dbReference type="PANTHER" id="PTHR30290">
    <property type="entry name" value="PERIPLASMIC BINDING COMPONENT OF ABC TRANSPORTER"/>
    <property type="match status" value="1"/>
</dbReference>
<dbReference type="Pfam" id="PF00496">
    <property type="entry name" value="SBP_bac_5"/>
    <property type="match status" value="1"/>
</dbReference>
<keyword evidence="4" id="KW-0732">Signal</keyword>
<keyword evidence="7" id="KW-1185">Reference proteome</keyword>
<dbReference type="PROSITE" id="PS51257">
    <property type="entry name" value="PROKAR_LIPOPROTEIN"/>
    <property type="match status" value="1"/>
</dbReference>
<dbReference type="Proteomes" id="UP000287188">
    <property type="component" value="Unassembled WGS sequence"/>
</dbReference>
<name>A0A402AIX9_9CHLR</name>
<dbReference type="CDD" id="cd08504">
    <property type="entry name" value="PBP2_OppA"/>
    <property type="match status" value="1"/>
</dbReference>
<dbReference type="GO" id="GO:0030313">
    <property type="term" value="C:cell envelope"/>
    <property type="evidence" value="ECO:0007669"/>
    <property type="project" value="UniProtKB-SubCell"/>
</dbReference>
<dbReference type="InterPro" id="IPR030678">
    <property type="entry name" value="Peptide/Ni-bd"/>
</dbReference>
<evidence type="ECO:0000313" key="7">
    <source>
        <dbReference type="Proteomes" id="UP000287188"/>
    </source>
</evidence>
<feature type="domain" description="Solute-binding protein family 5" evidence="5">
    <location>
        <begin position="91"/>
        <end position="480"/>
    </location>
</feature>
<dbReference type="OrthoDB" id="9783874at2"/>
<dbReference type="SUPFAM" id="SSF53850">
    <property type="entry name" value="Periplasmic binding protein-like II"/>
    <property type="match status" value="1"/>
</dbReference>
<evidence type="ECO:0000256" key="1">
    <source>
        <dbReference type="ARBA" id="ARBA00004196"/>
    </source>
</evidence>
<comment type="similarity">
    <text evidence="2">Belongs to the bacterial solute-binding protein 5 family.</text>
</comment>
<dbReference type="PIRSF" id="PIRSF002741">
    <property type="entry name" value="MppA"/>
    <property type="match status" value="1"/>
</dbReference>
<evidence type="ECO:0000256" key="3">
    <source>
        <dbReference type="ARBA" id="ARBA00022448"/>
    </source>
</evidence>
<dbReference type="InterPro" id="IPR000914">
    <property type="entry name" value="SBP_5_dom"/>
</dbReference>
<accession>A0A402AIX9</accession>
<gene>
    <name evidence="6" type="primary">oppA_1</name>
    <name evidence="6" type="ORF">KDK_28490</name>
</gene>
<dbReference type="PANTHER" id="PTHR30290:SF10">
    <property type="entry name" value="PERIPLASMIC OLIGOPEPTIDE-BINDING PROTEIN-RELATED"/>
    <property type="match status" value="1"/>
</dbReference>
<sequence>MRNIRKKSGLLGIASLFSILAVLLSACGGGSTGNTSGSNSQIALASKQVLREPVIGGDFDSLDPALTAGGLGDPINLIFTGLVSADDQGNIHDQLAASHQVSSDGLTYTFTLRPNLKFSDGTKLDANDVAYSINRAIDPATKSQVSSYLSLIKDYDKFSAGKISTLIGDSIVVKDPNTIVLTISKPASYFLQALNYSTSYVVNKALTTKYGAKWVDHLGEGAGDGPFEVKSYSHNTGLVLVPNPNYYNAKPKLQELDEVITGDRDSTFKSMKAGQFDLAPVPPALDSANNQLPGYQQSPALATRFIGMNYLVKPLDNIKIRQALELALNRNLIVGSIIGKTVTPSYHIIPDGIPGYNKDLQGPDGVTTPAGDQAKAKELFQQGLQEEGYKSVNDLPSLSLSYAQSYKAGADTMAAVANEWKQVLGLNVKLVGLQGNDLISQEFATAGKNGPLQMWYGSWSTDYLDPQDWTTLFFDKGSSNNAFNYGQNNSTDAAAQQAVQTQLEKADSTSDQATRLKLYQDAEQKLVNDVPYITTYQSSYGYLLNPKLKGWKLFPLGSMATDDWANVYFTK</sequence>
<reference evidence="7" key="1">
    <citation type="submission" date="2018-12" db="EMBL/GenBank/DDBJ databases">
        <title>Tengunoibacter tsumagoiensis gen. nov., sp. nov., Dictyobacter kobayashii sp. nov., D. alpinus sp. nov., and D. joshuensis sp. nov. and description of Dictyobacteraceae fam. nov. within the order Ktedonobacterales isolated from Tengu-no-mugimeshi.</title>
        <authorList>
            <person name="Wang C.M."/>
            <person name="Zheng Y."/>
            <person name="Sakai Y."/>
            <person name="Toyoda A."/>
            <person name="Minakuchi Y."/>
            <person name="Abe K."/>
            <person name="Yokota A."/>
            <person name="Yabe S."/>
        </authorList>
    </citation>
    <scope>NUCLEOTIDE SEQUENCE [LARGE SCALE GENOMIC DNA]</scope>
    <source>
        <strain evidence="7">Uno11</strain>
    </source>
</reference>
<comment type="caution">
    <text evidence="6">The sequence shown here is derived from an EMBL/GenBank/DDBJ whole genome shotgun (WGS) entry which is preliminary data.</text>
</comment>
<dbReference type="Gene3D" id="3.40.190.10">
    <property type="entry name" value="Periplasmic binding protein-like II"/>
    <property type="match status" value="1"/>
</dbReference>
<dbReference type="Gene3D" id="3.90.76.10">
    <property type="entry name" value="Dipeptide-binding Protein, Domain 1"/>
    <property type="match status" value="1"/>
</dbReference>
<dbReference type="Gene3D" id="3.10.105.10">
    <property type="entry name" value="Dipeptide-binding Protein, Domain 3"/>
    <property type="match status" value="1"/>
</dbReference>
<dbReference type="GO" id="GO:0043190">
    <property type="term" value="C:ATP-binding cassette (ABC) transporter complex"/>
    <property type="evidence" value="ECO:0007669"/>
    <property type="project" value="InterPro"/>
</dbReference>
<dbReference type="EMBL" id="BIFS01000001">
    <property type="protein sequence ID" value="GCE19049.1"/>
    <property type="molecule type" value="Genomic_DNA"/>
</dbReference>
<dbReference type="GO" id="GO:1904680">
    <property type="term" value="F:peptide transmembrane transporter activity"/>
    <property type="evidence" value="ECO:0007669"/>
    <property type="project" value="TreeGrafter"/>
</dbReference>
<dbReference type="GO" id="GO:0015833">
    <property type="term" value="P:peptide transport"/>
    <property type="evidence" value="ECO:0007669"/>
    <property type="project" value="TreeGrafter"/>
</dbReference>
<evidence type="ECO:0000313" key="6">
    <source>
        <dbReference type="EMBL" id="GCE19049.1"/>
    </source>
</evidence>
<dbReference type="RefSeq" id="WP_126550780.1">
    <property type="nucleotide sequence ID" value="NZ_BIFS01000001.1"/>
</dbReference>
<organism evidence="6 7">
    <name type="scientific">Dictyobacter kobayashii</name>
    <dbReference type="NCBI Taxonomy" id="2014872"/>
    <lineage>
        <taxon>Bacteria</taxon>
        <taxon>Bacillati</taxon>
        <taxon>Chloroflexota</taxon>
        <taxon>Ktedonobacteria</taxon>
        <taxon>Ktedonobacterales</taxon>
        <taxon>Dictyobacteraceae</taxon>
        <taxon>Dictyobacter</taxon>
    </lineage>
</organism>
<evidence type="ECO:0000256" key="2">
    <source>
        <dbReference type="ARBA" id="ARBA00005695"/>
    </source>
</evidence>
<dbReference type="GO" id="GO:0042597">
    <property type="term" value="C:periplasmic space"/>
    <property type="evidence" value="ECO:0007669"/>
    <property type="project" value="UniProtKB-ARBA"/>
</dbReference>
<evidence type="ECO:0000256" key="4">
    <source>
        <dbReference type="ARBA" id="ARBA00022729"/>
    </source>
</evidence>
<proteinExistence type="inferred from homology"/>
<keyword evidence="3" id="KW-0813">Transport</keyword>
<evidence type="ECO:0000259" key="5">
    <source>
        <dbReference type="Pfam" id="PF00496"/>
    </source>
</evidence>
<dbReference type="AlphaFoldDB" id="A0A402AIX9"/>
<dbReference type="InterPro" id="IPR039424">
    <property type="entry name" value="SBP_5"/>
</dbReference>
<protein>
    <submittedName>
        <fullName evidence="6">Oligopeptide-binding protein OppA</fullName>
    </submittedName>
</protein>